<comment type="caution">
    <text evidence="11">The sequence shown here is derived from an EMBL/GenBank/DDBJ whole genome shotgun (WGS) entry which is preliminary data.</text>
</comment>
<feature type="transmembrane region" description="Helical" evidence="10">
    <location>
        <begin position="411"/>
        <end position="433"/>
    </location>
</feature>
<dbReference type="NCBIfam" id="TIGR00797">
    <property type="entry name" value="matE"/>
    <property type="match status" value="1"/>
</dbReference>
<feature type="transmembrane region" description="Helical" evidence="10">
    <location>
        <begin position="384"/>
        <end position="405"/>
    </location>
</feature>
<evidence type="ECO:0000256" key="4">
    <source>
        <dbReference type="ARBA" id="ARBA00022475"/>
    </source>
</evidence>
<evidence type="ECO:0000256" key="3">
    <source>
        <dbReference type="ARBA" id="ARBA00022449"/>
    </source>
</evidence>
<keyword evidence="7" id="KW-0406">Ion transport</keyword>
<dbReference type="GO" id="GO:0015297">
    <property type="term" value="F:antiporter activity"/>
    <property type="evidence" value="ECO:0007669"/>
    <property type="project" value="UniProtKB-KW"/>
</dbReference>
<dbReference type="InterPro" id="IPR002528">
    <property type="entry name" value="MATE_fam"/>
</dbReference>
<evidence type="ECO:0000313" key="12">
    <source>
        <dbReference type="Proteomes" id="UP000239532"/>
    </source>
</evidence>
<evidence type="ECO:0000256" key="1">
    <source>
        <dbReference type="ARBA" id="ARBA00004651"/>
    </source>
</evidence>
<keyword evidence="6 10" id="KW-1133">Transmembrane helix</keyword>
<keyword evidence="3" id="KW-0050">Antiport</keyword>
<feature type="transmembrane region" description="Helical" evidence="10">
    <location>
        <begin position="275"/>
        <end position="296"/>
    </location>
</feature>
<dbReference type="AlphaFoldDB" id="A0A2S9WR98"/>
<feature type="transmembrane region" description="Helical" evidence="10">
    <location>
        <begin position="193"/>
        <end position="213"/>
    </location>
</feature>
<feature type="transmembrane region" description="Helical" evidence="10">
    <location>
        <begin position="160"/>
        <end position="181"/>
    </location>
</feature>
<dbReference type="OrthoDB" id="9780160at2"/>
<feature type="transmembrane region" description="Helical" evidence="10">
    <location>
        <begin position="317"/>
        <end position="335"/>
    </location>
</feature>
<dbReference type="CDD" id="cd13131">
    <property type="entry name" value="MATE_NorM_like"/>
    <property type="match status" value="1"/>
</dbReference>
<feature type="transmembrane region" description="Helical" evidence="10">
    <location>
        <begin position="237"/>
        <end position="263"/>
    </location>
</feature>
<dbReference type="PANTHER" id="PTHR43298:SF2">
    <property type="entry name" value="FMN_FAD EXPORTER YEEO-RELATED"/>
    <property type="match status" value="1"/>
</dbReference>
<dbReference type="Proteomes" id="UP000239532">
    <property type="component" value="Unassembled WGS sequence"/>
</dbReference>
<reference evidence="11 12" key="1">
    <citation type="submission" date="2016-11" db="EMBL/GenBank/DDBJ databases">
        <title>Trade-off between light-utilization and light-protection in marine flavobacteria.</title>
        <authorList>
            <person name="Kumagai Y."/>
        </authorList>
    </citation>
    <scope>NUCLEOTIDE SEQUENCE [LARGE SCALE GENOMIC DNA]</scope>
    <source>
        <strain evidence="11 12">JCM 17109</strain>
    </source>
</reference>
<keyword evidence="4" id="KW-1003">Cell membrane</keyword>
<keyword evidence="8 10" id="KW-0472">Membrane</keyword>
<keyword evidence="5 10" id="KW-0812">Transmembrane</keyword>
<dbReference type="Pfam" id="PF01554">
    <property type="entry name" value="MatE"/>
    <property type="match status" value="2"/>
</dbReference>
<name>A0A2S9WR98_9FLAO</name>
<dbReference type="PANTHER" id="PTHR43298">
    <property type="entry name" value="MULTIDRUG RESISTANCE PROTEIN NORM-RELATED"/>
    <property type="match status" value="1"/>
</dbReference>
<dbReference type="GO" id="GO:0006811">
    <property type="term" value="P:monoatomic ion transport"/>
    <property type="evidence" value="ECO:0007669"/>
    <property type="project" value="UniProtKB-KW"/>
</dbReference>
<evidence type="ECO:0000256" key="8">
    <source>
        <dbReference type="ARBA" id="ARBA00023136"/>
    </source>
</evidence>
<sequence length="448" mass="49489">MILSAYTKEFKRNLTIAVPIMAGQVAHLLVALADNIMVGKLGAAQLAAVSLGNTFIFIALSIGMGFSFAITPLVAEADGNKNVEVARAAFHNGFIMCAINGVLLVVLLLLAEPILYQMDQPEEVVRLAIPYMRIVGFSLIPLMLFQAMKQFSDGLSLTRNAMYATLLANIVNVFINYLLIYGMWGFPRLEVEGAAYGTLISRILMLLLLYFILKRSSNTRIYFQRISKFSWVYMKSLLNLGLPTALQMFFEVSLFTSAIFLSGMLGTEEQAANQIALNLSALTFMVGVGLSVTATIRVGNHLAPEKRPDLIRVARSIFLMAIIVDIAFALFFYLGRHLLPEIYIDDVKVIELASGLLLIAALFQISDGLQVVVLGALRGLQDVWIPSLICFCAYTLIGFPISYYSSLRFDLGINGIWLGLLVGLSVSALLMYLRFRYLTKQSLTIVIK</sequence>
<gene>
    <name evidence="11" type="ORF">BST86_02255</name>
</gene>
<evidence type="ECO:0000256" key="10">
    <source>
        <dbReference type="SAM" id="Phobius"/>
    </source>
</evidence>
<evidence type="ECO:0000256" key="6">
    <source>
        <dbReference type="ARBA" id="ARBA00022989"/>
    </source>
</evidence>
<comment type="subcellular location">
    <subcellularLocation>
        <location evidence="1">Cell membrane</location>
        <topology evidence="1">Multi-pass membrane protein</topology>
    </subcellularLocation>
</comment>
<evidence type="ECO:0000256" key="5">
    <source>
        <dbReference type="ARBA" id="ARBA00022692"/>
    </source>
</evidence>
<evidence type="ECO:0000256" key="7">
    <source>
        <dbReference type="ARBA" id="ARBA00023065"/>
    </source>
</evidence>
<feature type="transmembrane region" description="Helical" evidence="10">
    <location>
        <begin position="53"/>
        <end position="74"/>
    </location>
</feature>
<keyword evidence="2" id="KW-0813">Transport</keyword>
<dbReference type="GO" id="GO:0042910">
    <property type="term" value="F:xenobiotic transmembrane transporter activity"/>
    <property type="evidence" value="ECO:0007669"/>
    <property type="project" value="InterPro"/>
</dbReference>
<protein>
    <recommendedName>
        <fullName evidence="9">Multidrug-efflux transporter</fullName>
    </recommendedName>
</protein>
<feature type="transmembrane region" description="Helical" evidence="10">
    <location>
        <begin position="12"/>
        <end position="33"/>
    </location>
</feature>
<evidence type="ECO:0000313" key="11">
    <source>
        <dbReference type="EMBL" id="PRP65993.1"/>
    </source>
</evidence>
<dbReference type="InterPro" id="IPR048279">
    <property type="entry name" value="MdtK-like"/>
</dbReference>
<dbReference type="GO" id="GO:0005886">
    <property type="term" value="C:plasma membrane"/>
    <property type="evidence" value="ECO:0007669"/>
    <property type="project" value="UniProtKB-SubCell"/>
</dbReference>
<organism evidence="11 12">
    <name type="scientific">Nonlabens agnitus</name>
    <dbReference type="NCBI Taxonomy" id="870484"/>
    <lineage>
        <taxon>Bacteria</taxon>
        <taxon>Pseudomonadati</taxon>
        <taxon>Bacteroidota</taxon>
        <taxon>Flavobacteriia</taxon>
        <taxon>Flavobacteriales</taxon>
        <taxon>Flavobacteriaceae</taxon>
        <taxon>Nonlabens</taxon>
    </lineage>
</organism>
<evidence type="ECO:0000256" key="2">
    <source>
        <dbReference type="ARBA" id="ARBA00022448"/>
    </source>
</evidence>
<feature type="transmembrane region" description="Helical" evidence="10">
    <location>
        <begin position="355"/>
        <end position="377"/>
    </location>
</feature>
<dbReference type="PIRSF" id="PIRSF006603">
    <property type="entry name" value="DinF"/>
    <property type="match status" value="1"/>
</dbReference>
<feature type="transmembrane region" description="Helical" evidence="10">
    <location>
        <begin position="128"/>
        <end position="148"/>
    </location>
</feature>
<proteinExistence type="predicted"/>
<dbReference type="RefSeq" id="WP_105981853.1">
    <property type="nucleotide sequence ID" value="NZ_MQUC01000003.1"/>
</dbReference>
<accession>A0A2S9WR98</accession>
<evidence type="ECO:0000256" key="9">
    <source>
        <dbReference type="ARBA" id="ARBA00031636"/>
    </source>
</evidence>
<feature type="transmembrane region" description="Helical" evidence="10">
    <location>
        <begin position="94"/>
        <end position="116"/>
    </location>
</feature>
<keyword evidence="12" id="KW-1185">Reference proteome</keyword>
<dbReference type="InterPro" id="IPR050222">
    <property type="entry name" value="MATE_MdtK"/>
</dbReference>
<dbReference type="EMBL" id="MQUC01000003">
    <property type="protein sequence ID" value="PRP65993.1"/>
    <property type="molecule type" value="Genomic_DNA"/>
</dbReference>